<evidence type="ECO:0000256" key="2">
    <source>
        <dbReference type="ARBA" id="ARBA00022448"/>
    </source>
</evidence>
<dbReference type="InterPro" id="IPR004840">
    <property type="entry name" value="Amino_acid_permease_CS"/>
</dbReference>
<keyword evidence="4" id="KW-0029">Amino-acid transport</keyword>
<evidence type="ECO:0000256" key="1">
    <source>
        <dbReference type="ARBA" id="ARBA00004141"/>
    </source>
</evidence>
<dbReference type="GO" id="GO:0015171">
    <property type="term" value="F:amino acid transmembrane transporter activity"/>
    <property type="evidence" value="ECO:0007669"/>
    <property type="project" value="TreeGrafter"/>
</dbReference>
<dbReference type="AlphaFoldDB" id="A0AAD5XUS5"/>
<dbReference type="Pfam" id="PF00324">
    <property type="entry name" value="AA_permease"/>
    <property type="match status" value="1"/>
</dbReference>
<evidence type="ECO:0000313" key="9">
    <source>
        <dbReference type="EMBL" id="KAJ3185074.1"/>
    </source>
</evidence>
<dbReference type="PIRSF" id="PIRSF006060">
    <property type="entry name" value="AA_transporter"/>
    <property type="match status" value="1"/>
</dbReference>
<gene>
    <name evidence="9" type="ORF">HDU87_002640</name>
</gene>
<feature type="transmembrane region" description="Helical" evidence="7">
    <location>
        <begin position="452"/>
        <end position="473"/>
    </location>
</feature>
<evidence type="ECO:0000256" key="7">
    <source>
        <dbReference type="SAM" id="Phobius"/>
    </source>
</evidence>
<feature type="transmembrane region" description="Helical" evidence="7">
    <location>
        <begin position="380"/>
        <end position="400"/>
    </location>
</feature>
<evidence type="ECO:0000256" key="6">
    <source>
        <dbReference type="ARBA" id="ARBA00023136"/>
    </source>
</evidence>
<keyword evidence="6 7" id="KW-0472">Membrane</keyword>
<dbReference type="GO" id="GO:0016020">
    <property type="term" value="C:membrane"/>
    <property type="evidence" value="ECO:0007669"/>
    <property type="project" value="UniProtKB-SubCell"/>
</dbReference>
<keyword evidence="5 7" id="KW-1133">Transmembrane helix</keyword>
<proteinExistence type="predicted"/>
<feature type="domain" description="Amino acid permease/ SLC12A" evidence="8">
    <location>
        <begin position="50"/>
        <end position="511"/>
    </location>
</feature>
<comment type="caution">
    <text evidence="9">The sequence shown here is derived from an EMBL/GenBank/DDBJ whole genome shotgun (WGS) entry which is preliminary data.</text>
</comment>
<comment type="subcellular location">
    <subcellularLocation>
        <location evidence="1">Membrane</location>
        <topology evidence="1">Multi-pass membrane protein</topology>
    </subcellularLocation>
</comment>
<keyword evidence="3 7" id="KW-0812">Transmembrane</keyword>
<feature type="transmembrane region" description="Helical" evidence="7">
    <location>
        <begin position="324"/>
        <end position="348"/>
    </location>
</feature>
<dbReference type="InterPro" id="IPR050524">
    <property type="entry name" value="APC_YAT"/>
</dbReference>
<feature type="transmembrane region" description="Helical" evidence="7">
    <location>
        <begin position="485"/>
        <end position="504"/>
    </location>
</feature>
<feature type="transmembrane region" description="Helical" evidence="7">
    <location>
        <begin position="78"/>
        <end position="98"/>
    </location>
</feature>
<feature type="transmembrane region" description="Helical" evidence="7">
    <location>
        <begin position="160"/>
        <end position="181"/>
    </location>
</feature>
<dbReference type="InterPro" id="IPR004841">
    <property type="entry name" value="AA-permease/SLC12A_dom"/>
</dbReference>
<evidence type="ECO:0000259" key="8">
    <source>
        <dbReference type="Pfam" id="PF00324"/>
    </source>
</evidence>
<sequence>MDDKQVVDHDAKHSQATLADHNAGDDHYVGEAAYSGDEHGHLQRQLKARHIAMISIGGVIGTGLFLGTGGALRNGGPLGLLLGYTIMGTVCYSVMCSLGEMVSFLPLPGGHIKLAARFVDPALSFSMGWNYWYNWVVVLPAELSAAAVLINYWTTSVNNGVWITMCLVFVAVINMFGARAYGEAEFWFASIKVLTIVALIIVGLIIACGGGPNHNATGFSYWNNPGAFGVNYDGMSGTASNFFGFWAVLVQAAFSYIGTEIVAIAAGEAKNPRRNIPKAIKRVSVRIALFYIGGTFIIGLLVPSNHPALGSSHDARGSPFVIGIQNAGISVLPDIINFCLLTSAWSAASSDMYTSSRALYGLAVSGQAPAIFKRTLRSGLPYYAVLVSLVFSCLAFLGLGTGSGKIFGYFANMTAICGLITWVGICWCYIRFSAGIKAQNIDRTNFPYRSPLGVYGAWYAFVMIILVLITGAWTTLRHTDDFDTATFLTTYIPLPIFLILLFGAKYYKGTKMISAMDMDFVTGVREFEEAEEPAKVAKNAGQKFWNWLM</sequence>
<name>A0AAD5XUS5_9FUNG</name>
<feature type="transmembrane region" description="Helical" evidence="7">
    <location>
        <begin position="406"/>
        <end position="432"/>
    </location>
</feature>
<reference evidence="9" key="1">
    <citation type="submission" date="2020-05" db="EMBL/GenBank/DDBJ databases">
        <title>Phylogenomic resolution of chytrid fungi.</title>
        <authorList>
            <person name="Stajich J.E."/>
            <person name="Amses K."/>
            <person name="Simmons R."/>
            <person name="Seto K."/>
            <person name="Myers J."/>
            <person name="Bonds A."/>
            <person name="Quandt C.A."/>
            <person name="Barry K."/>
            <person name="Liu P."/>
            <person name="Grigoriev I."/>
            <person name="Longcore J.E."/>
            <person name="James T.Y."/>
        </authorList>
    </citation>
    <scope>NUCLEOTIDE SEQUENCE</scope>
    <source>
        <strain evidence="9">JEL0379</strain>
    </source>
</reference>
<keyword evidence="2" id="KW-0813">Transport</keyword>
<feature type="transmembrane region" description="Helical" evidence="7">
    <location>
        <begin position="243"/>
        <end position="266"/>
    </location>
</feature>
<keyword evidence="10" id="KW-1185">Reference proteome</keyword>
<feature type="transmembrane region" description="Helical" evidence="7">
    <location>
        <begin position="132"/>
        <end position="154"/>
    </location>
</feature>
<dbReference type="PANTHER" id="PTHR43341">
    <property type="entry name" value="AMINO ACID PERMEASE"/>
    <property type="match status" value="1"/>
</dbReference>
<dbReference type="EMBL" id="JADGJQ010000002">
    <property type="protein sequence ID" value="KAJ3185074.1"/>
    <property type="molecule type" value="Genomic_DNA"/>
</dbReference>
<accession>A0AAD5XUS5</accession>
<feature type="transmembrane region" description="Helical" evidence="7">
    <location>
        <begin position="287"/>
        <end position="304"/>
    </location>
</feature>
<feature type="transmembrane region" description="Helical" evidence="7">
    <location>
        <begin position="193"/>
        <end position="212"/>
    </location>
</feature>
<evidence type="ECO:0000313" key="10">
    <source>
        <dbReference type="Proteomes" id="UP001212152"/>
    </source>
</evidence>
<evidence type="ECO:0000256" key="4">
    <source>
        <dbReference type="ARBA" id="ARBA00022970"/>
    </source>
</evidence>
<evidence type="ECO:0000256" key="3">
    <source>
        <dbReference type="ARBA" id="ARBA00022692"/>
    </source>
</evidence>
<protein>
    <recommendedName>
        <fullName evidence="8">Amino acid permease/ SLC12A domain-containing protein</fullName>
    </recommendedName>
</protein>
<dbReference type="Gene3D" id="1.20.1740.10">
    <property type="entry name" value="Amino acid/polyamine transporter I"/>
    <property type="match status" value="1"/>
</dbReference>
<feature type="transmembrane region" description="Helical" evidence="7">
    <location>
        <begin position="51"/>
        <end position="72"/>
    </location>
</feature>
<dbReference type="PROSITE" id="PS00218">
    <property type="entry name" value="AMINO_ACID_PERMEASE_1"/>
    <property type="match status" value="1"/>
</dbReference>
<dbReference type="FunFam" id="1.20.1740.10:FF:000006">
    <property type="entry name" value="General amino acid permease"/>
    <property type="match status" value="1"/>
</dbReference>
<dbReference type="Proteomes" id="UP001212152">
    <property type="component" value="Unassembled WGS sequence"/>
</dbReference>
<organism evidence="9 10">
    <name type="scientific">Geranomyces variabilis</name>
    <dbReference type="NCBI Taxonomy" id="109894"/>
    <lineage>
        <taxon>Eukaryota</taxon>
        <taxon>Fungi</taxon>
        <taxon>Fungi incertae sedis</taxon>
        <taxon>Chytridiomycota</taxon>
        <taxon>Chytridiomycota incertae sedis</taxon>
        <taxon>Chytridiomycetes</taxon>
        <taxon>Spizellomycetales</taxon>
        <taxon>Powellomycetaceae</taxon>
        <taxon>Geranomyces</taxon>
    </lineage>
</organism>
<dbReference type="PANTHER" id="PTHR43341:SF20">
    <property type="entry name" value="AAT FAMILY AMINO ACID TRANSPORTER"/>
    <property type="match status" value="1"/>
</dbReference>
<evidence type="ECO:0000256" key="5">
    <source>
        <dbReference type="ARBA" id="ARBA00022989"/>
    </source>
</evidence>